<sequence length="230" mass="26232">MRLLFFGLIFFFSFTLHAQIDNEQKSIAIPVVESDEGEIEQEVEEEGKPIDNQGFVIPKEDNINGMSVPKQQQKLELPKEEFSMFNQENFGDPGELYKDRIKKHASYTEMRKEQQYRGSTTTQFFGDFTTKSDHIDIAYRDHGAFDGDHIRVFVNDDVVKPSVLLTPSYTGFKFKLAEGINKIDFYALDTGQVAPNTAEFQIIDDFGNIISGNQWNLAKGVKATIIIIKE</sequence>
<comment type="caution">
    <text evidence="2">The sequence shown here is derived from an EMBL/GenBank/DDBJ whole genome shotgun (WGS) entry which is preliminary data.</text>
</comment>
<name>A0A368P667_9FLAO</name>
<dbReference type="EMBL" id="QPIG01000002">
    <property type="protein sequence ID" value="RCU57375.1"/>
    <property type="molecule type" value="Genomic_DNA"/>
</dbReference>
<dbReference type="OrthoDB" id="1148517at2"/>
<evidence type="ECO:0008006" key="4">
    <source>
        <dbReference type="Google" id="ProtNLM"/>
    </source>
</evidence>
<protein>
    <recommendedName>
        <fullName evidence="4">Secreted protein</fullName>
    </recommendedName>
</protein>
<evidence type="ECO:0000313" key="3">
    <source>
        <dbReference type="Proteomes" id="UP000252249"/>
    </source>
</evidence>
<evidence type="ECO:0000313" key="2">
    <source>
        <dbReference type="EMBL" id="RCU57375.1"/>
    </source>
</evidence>
<dbReference type="RefSeq" id="WP_113966141.1">
    <property type="nucleotide sequence ID" value="NZ_JAWVXR010000002.1"/>
</dbReference>
<reference evidence="2 3" key="1">
    <citation type="submission" date="2018-07" db="EMBL/GenBank/DDBJ databases">
        <title>Oceanihabitans testaceum sp. nov., isolated from marine sediment.</title>
        <authorList>
            <person name="Li C.-M."/>
        </authorList>
    </citation>
    <scope>NUCLEOTIDE SEQUENCE [LARGE SCALE GENOMIC DNA]</scope>
    <source>
        <strain evidence="2 3">S9-10</strain>
    </source>
</reference>
<dbReference type="Proteomes" id="UP000252249">
    <property type="component" value="Unassembled WGS sequence"/>
</dbReference>
<evidence type="ECO:0000256" key="1">
    <source>
        <dbReference type="SAM" id="SignalP"/>
    </source>
</evidence>
<feature type="chain" id="PRO_5016595093" description="Secreted protein" evidence="1">
    <location>
        <begin position="19"/>
        <end position="230"/>
    </location>
</feature>
<gene>
    <name evidence="2" type="ORF">DU428_06155</name>
</gene>
<organism evidence="2 3">
    <name type="scientific">Oceanihabitans sediminis</name>
    <dbReference type="NCBI Taxonomy" id="1812012"/>
    <lineage>
        <taxon>Bacteria</taxon>
        <taxon>Pseudomonadati</taxon>
        <taxon>Bacteroidota</taxon>
        <taxon>Flavobacteriia</taxon>
        <taxon>Flavobacteriales</taxon>
        <taxon>Flavobacteriaceae</taxon>
        <taxon>Oceanihabitans</taxon>
    </lineage>
</organism>
<keyword evidence="1" id="KW-0732">Signal</keyword>
<accession>A0A368P667</accession>
<dbReference type="AlphaFoldDB" id="A0A368P667"/>
<proteinExistence type="predicted"/>
<keyword evidence="3" id="KW-1185">Reference proteome</keyword>
<feature type="signal peptide" evidence="1">
    <location>
        <begin position="1"/>
        <end position="18"/>
    </location>
</feature>